<accession>A0A7H2BEF0</accession>
<evidence type="ECO:0000313" key="1">
    <source>
        <dbReference type="EMBL" id="QNV38046.1"/>
    </source>
</evidence>
<reference evidence="1 2" key="1">
    <citation type="submission" date="2020-09" db="EMBL/GenBank/DDBJ databases">
        <title>Investigation of environmental microbes.</title>
        <authorList>
            <person name="Ou Y."/>
            <person name="Kang Q."/>
        </authorList>
    </citation>
    <scope>NUCLEOTIDE SEQUENCE [LARGE SCALE GENOMIC DNA]</scope>
    <source>
        <strain evidence="1 2">KJZ-14</strain>
    </source>
</reference>
<dbReference type="AlphaFoldDB" id="A0A7H2BEF0"/>
<gene>
    <name evidence="1" type="ORF">IDM49_01770</name>
</gene>
<dbReference type="RefSeq" id="WP_168614675.1">
    <property type="nucleotide sequence ID" value="NZ_BAAAOX010000003.1"/>
</dbReference>
<sequence length="161" mass="17792">MGIKDYLQKRRDEAELGHGIWRRNHDRFVRGLDRFHQILERMPSADMIDVMVPAANSLADLLPRVRAIAEEAQQLAPSDGTDIPYSTQGTYSDLNRALSKAGNSVALCAEALAMLRCSGECAAACTGKISVERRVATVEEHIVRAEELIVQAREEAAQKAF</sequence>
<dbReference type="EMBL" id="CP061539">
    <property type="protein sequence ID" value="QNV38046.1"/>
    <property type="molecule type" value="Genomic_DNA"/>
</dbReference>
<dbReference type="GeneID" id="96622951"/>
<proteinExistence type="predicted"/>
<protein>
    <submittedName>
        <fullName evidence="1">Dehydrogenase</fullName>
    </submittedName>
</protein>
<organism evidence="1 2">
    <name type="scientific">Rothia terrae</name>
    <dbReference type="NCBI Taxonomy" id="396015"/>
    <lineage>
        <taxon>Bacteria</taxon>
        <taxon>Bacillati</taxon>
        <taxon>Actinomycetota</taxon>
        <taxon>Actinomycetes</taxon>
        <taxon>Micrococcales</taxon>
        <taxon>Micrococcaceae</taxon>
        <taxon>Rothia</taxon>
    </lineage>
</organism>
<dbReference type="KEGG" id="rter:IDM49_01770"/>
<dbReference type="Proteomes" id="UP000516404">
    <property type="component" value="Chromosome"/>
</dbReference>
<name>A0A7H2BEF0_9MICC</name>
<keyword evidence="2" id="KW-1185">Reference proteome</keyword>
<evidence type="ECO:0000313" key="2">
    <source>
        <dbReference type="Proteomes" id="UP000516404"/>
    </source>
</evidence>